<comment type="domain">
    <text evidence="2">The jas domain is required for interaction with COI1.</text>
</comment>
<reference evidence="4 5" key="1">
    <citation type="submission" date="2024-11" db="EMBL/GenBank/DDBJ databases">
        <title>Chromosome-level genome assembly of Eucalyptus globulus Labill. provides insights into its genome evolution.</title>
        <authorList>
            <person name="Li X."/>
        </authorList>
    </citation>
    <scope>NUCLEOTIDE SEQUENCE [LARGE SCALE GENOMIC DNA]</scope>
    <source>
        <strain evidence="4">CL2024</strain>
        <tissue evidence="4">Fresh tender leaves</tissue>
    </source>
</reference>
<keyword evidence="2" id="KW-0539">Nucleus</keyword>
<feature type="domain" description="Tify" evidence="3">
    <location>
        <begin position="115"/>
        <end position="150"/>
    </location>
</feature>
<protein>
    <recommendedName>
        <fullName evidence="2">Protein TIFY</fullName>
    </recommendedName>
    <alternativeName>
        <fullName evidence="2">Jasmonate ZIM domain-containing protein</fullName>
    </alternativeName>
</protein>
<keyword evidence="2" id="KW-1184">Jasmonic acid signaling pathway</keyword>
<dbReference type="InterPro" id="IPR018467">
    <property type="entry name" value="CCT_CS"/>
</dbReference>
<proteinExistence type="inferred from homology"/>
<dbReference type="EMBL" id="JBJKBG010000006">
    <property type="protein sequence ID" value="KAL3735196.1"/>
    <property type="molecule type" value="Genomic_DNA"/>
</dbReference>
<evidence type="ECO:0000313" key="5">
    <source>
        <dbReference type="Proteomes" id="UP001634007"/>
    </source>
</evidence>
<sequence>MNLLPILSRQAFERERERESVGSVGDMEKSSFQQMFNRLSHRLKEKRALIGIAEKMEDQATKSADSAQPQPTTMNLLKNLECLAPGSPNVSDQSSKANSIANENLNDLRKDVNNKTVKTDQITIFYAGSVHVFDGLPVDKMKEVMSYAAKFSPCHISGHFVSNGGGSSETGHEKLMATTQNSSIGAGRSTYQELLQAKTEAAASDLPIARRASLNRFLSKRKDRALVRAPYVRNSPTAASTHEEGSSIH</sequence>
<dbReference type="AlphaFoldDB" id="A0ABD3K558"/>
<evidence type="ECO:0000256" key="2">
    <source>
        <dbReference type="RuleBase" id="RU369065"/>
    </source>
</evidence>
<dbReference type="Pfam" id="PF09425">
    <property type="entry name" value="Jas_motif"/>
    <property type="match status" value="1"/>
</dbReference>
<dbReference type="GO" id="GO:0031347">
    <property type="term" value="P:regulation of defense response"/>
    <property type="evidence" value="ECO:0007669"/>
    <property type="project" value="UniProtKB-UniRule"/>
</dbReference>
<evidence type="ECO:0000313" key="4">
    <source>
        <dbReference type="EMBL" id="KAL3735196.1"/>
    </source>
</evidence>
<evidence type="ECO:0000256" key="1">
    <source>
        <dbReference type="ARBA" id="ARBA00008614"/>
    </source>
</evidence>
<comment type="caution">
    <text evidence="4">The sequence shown here is derived from an EMBL/GenBank/DDBJ whole genome shotgun (WGS) entry which is preliminary data.</text>
</comment>
<dbReference type="Pfam" id="PF06200">
    <property type="entry name" value="tify"/>
    <property type="match status" value="1"/>
</dbReference>
<dbReference type="PANTHER" id="PTHR33077:SF140">
    <property type="entry name" value="PROTEIN TIFY 10B"/>
    <property type="match status" value="1"/>
</dbReference>
<dbReference type="PANTHER" id="PTHR33077">
    <property type="entry name" value="PROTEIN TIFY 4A-RELATED-RELATED"/>
    <property type="match status" value="1"/>
</dbReference>
<name>A0ABD3K558_EUCGL</name>
<comment type="subcellular location">
    <subcellularLocation>
        <location evidence="2">Nucleus</location>
    </subcellularLocation>
</comment>
<dbReference type="Proteomes" id="UP001634007">
    <property type="component" value="Unassembled WGS sequence"/>
</dbReference>
<organism evidence="4 5">
    <name type="scientific">Eucalyptus globulus</name>
    <name type="common">Tasmanian blue gum</name>
    <dbReference type="NCBI Taxonomy" id="34317"/>
    <lineage>
        <taxon>Eukaryota</taxon>
        <taxon>Viridiplantae</taxon>
        <taxon>Streptophyta</taxon>
        <taxon>Embryophyta</taxon>
        <taxon>Tracheophyta</taxon>
        <taxon>Spermatophyta</taxon>
        <taxon>Magnoliopsida</taxon>
        <taxon>eudicotyledons</taxon>
        <taxon>Gunneridae</taxon>
        <taxon>Pentapetalae</taxon>
        <taxon>rosids</taxon>
        <taxon>malvids</taxon>
        <taxon>Myrtales</taxon>
        <taxon>Myrtaceae</taxon>
        <taxon>Myrtoideae</taxon>
        <taxon>Eucalypteae</taxon>
        <taxon>Eucalyptus</taxon>
    </lineage>
</organism>
<dbReference type="GO" id="GO:0009611">
    <property type="term" value="P:response to wounding"/>
    <property type="evidence" value="ECO:0007669"/>
    <property type="project" value="UniProtKB-UniRule"/>
</dbReference>
<accession>A0ABD3K558</accession>
<comment type="function">
    <text evidence="2">Repressor of jasmonate responses.</text>
</comment>
<dbReference type="InterPro" id="IPR040390">
    <property type="entry name" value="TIFY/JAZ"/>
</dbReference>
<keyword evidence="5" id="KW-1185">Reference proteome</keyword>
<dbReference type="GO" id="GO:0005634">
    <property type="term" value="C:nucleus"/>
    <property type="evidence" value="ECO:0007669"/>
    <property type="project" value="UniProtKB-SubCell"/>
</dbReference>
<evidence type="ECO:0000259" key="3">
    <source>
        <dbReference type="PROSITE" id="PS51320"/>
    </source>
</evidence>
<dbReference type="PROSITE" id="PS51320">
    <property type="entry name" value="TIFY"/>
    <property type="match status" value="1"/>
</dbReference>
<dbReference type="GO" id="GO:2000022">
    <property type="term" value="P:regulation of jasmonic acid mediated signaling pathway"/>
    <property type="evidence" value="ECO:0007669"/>
    <property type="project" value="UniProtKB-UniRule"/>
</dbReference>
<comment type="similarity">
    <text evidence="1 2">Belongs to the TIFY/JAZ family.</text>
</comment>
<dbReference type="SMART" id="SM00979">
    <property type="entry name" value="TIFY"/>
    <property type="match status" value="1"/>
</dbReference>
<dbReference type="InterPro" id="IPR010399">
    <property type="entry name" value="Tify_dom"/>
</dbReference>
<gene>
    <name evidence="4" type="ORF">ACJRO7_024348</name>
</gene>